<gene>
    <name evidence="2" type="ORF">C8R41DRAFT_549813</name>
</gene>
<feature type="region of interest" description="Disordered" evidence="1">
    <location>
        <begin position="810"/>
        <end position="887"/>
    </location>
</feature>
<reference evidence="2" key="1">
    <citation type="submission" date="2022-08" db="EMBL/GenBank/DDBJ databases">
        <title>A Global Phylogenomic Analysis of the Shiitake Genus Lentinula.</title>
        <authorList>
            <consortium name="DOE Joint Genome Institute"/>
            <person name="Sierra-Patev S."/>
            <person name="Min B."/>
            <person name="Naranjo-Ortiz M."/>
            <person name="Looney B."/>
            <person name="Konkel Z."/>
            <person name="Slot J.C."/>
            <person name="Sakamoto Y."/>
            <person name="Steenwyk J.L."/>
            <person name="Rokas A."/>
            <person name="Carro J."/>
            <person name="Camarero S."/>
            <person name="Ferreira P."/>
            <person name="Molpeceres G."/>
            <person name="Ruiz-Duenas F.J."/>
            <person name="Serrano A."/>
            <person name="Henrissat B."/>
            <person name="Drula E."/>
            <person name="Hughes K.W."/>
            <person name="Mata J.L."/>
            <person name="Ishikawa N.K."/>
            <person name="Vargas-Isla R."/>
            <person name="Ushijima S."/>
            <person name="Smith C.A."/>
            <person name="Ahrendt S."/>
            <person name="Andreopoulos W."/>
            <person name="He G."/>
            <person name="Labutti K."/>
            <person name="Lipzen A."/>
            <person name="Ng V."/>
            <person name="Riley R."/>
            <person name="Sandor L."/>
            <person name="Barry K."/>
            <person name="Martinez A.T."/>
            <person name="Xiao Y."/>
            <person name="Gibbons J.G."/>
            <person name="Terashima K."/>
            <person name="Grigoriev I.V."/>
            <person name="Hibbett D.S."/>
        </authorList>
    </citation>
    <scope>NUCLEOTIDE SEQUENCE</scope>
    <source>
        <strain evidence="2">RHP3577 ss4</strain>
    </source>
</reference>
<feature type="compositionally biased region" description="Polar residues" evidence="1">
    <location>
        <begin position="279"/>
        <end position="294"/>
    </location>
</feature>
<dbReference type="PANTHER" id="PTHR12751">
    <property type="entry name" value="PHOSPHATASE AND ACTIN REGULATOR PHACTR"/>
    <property type="match status" value="1"/>
</dbReference>
<proteinExistence type="predicted"/>
<comment type="caution">
    <text evidence="2">The sequence shown here is derived from an EMBL/GenBank/DDBJ whole genome shotgun (WGS) entry which is preliminary data.</text>
</comment>
<evidence type="ECO:0000313" key="3">
    <source>
        <dbReference type="Proteomes" id="UP001150217"/>
    </source>
</evidence>
<keyword evidence="3" id="KW-1185">Reference proteome</keyword>
<protein>
    <recommendedName>
        <fullName evidence="4">Protein BNI4</fullName>
    </recommendedName>
</protein>
<feature type="region of interest" description="Disordered" evidence="1">
    <location>
        <begin position="549"/>
        <end position="730"/>
    </location>
</feature>
<feature type="compositionally biased region" description="Polar residues" evidence="1">
    <location>
        <begin position="95"/>
        <end position="111"/>
    </location>
</feature>
<feature type="compositionally biased region" description="Low complexity" evidence="1">
    <location>
        <begin position="244"/>
        <end position="271"/>
    </location>
</feature>
<evidence type="ECO:0000313" key="2">
    <source>
        <dbReference type="EMBL" id="KAJ4475139.1"/>
    </source>
</evidence>
<feature type="compositionally biased region" description="Low complexity" evidence="1">
    <location>
        <begin position="146"/>
        <end position="158"/>
    </location>
</feature>
<feature type="compositionally biased region" description="Basic and acidic residues" evidence="1">
    <location>
        <begin position="385"/>
        <end position="394"/>
    </location>
</feature>
<feature type="compositionally biased region" description="Low complexity" evidence="1">
    <location>
        <begin position="328"/>
        <end position="367"/>
    </location>
</feature>
<dbReference type="EMBL" id="JANVFT010000075">
    <property type="protein sequence ID" value="KAJ4475139.1"/>
    <property type="molecule type" value="Genomic_DNA"/>
</dbReference>
<feature type="region of interest" description="Disordered" evidence="1">
    <location>
        <begin position="1"/>
        <end position="114"/>
    </location>
</feature>
<feature type="region of interest" description="Disordered" evidence="1">
    <location>
        <begin position="140"/>
        <end position="396"/>
    </location>
</feature>
<feature type="compositionally biased region" description="Low complexity" evidence="1">
    <location>
        <begin position="295"/>
        <end position="318"/>
    </location>
</feature>
<accession>A0ABQ8V5C8</accession>
<feature type="compositionally biased region" description="Basic and acidic residues" evidence="1">
    <location>
        <begin position="549"/>
        <end position="567"/>
    </location>
</feature>
<sequence>MAVLAPSDWQYLPRDSHAMDLPSNNSRQQRSSPANDGTSPSPTTAPPHGSHPQFQQMNHQQSQQPPQQPYPYPVQQQPQGSWTPSISAQPFYPSFYQNHQQSPQGYPQLPQQAPYFDPANAQLAQWAYQQMMFNAQQGFIPPQQTRSSSGRSGSGPSPDYFAQNQMNPMFNPFPSGTPPPPHPNRTASVDQQQQQQQQNGQYPGFHPYRRPVRQGSSQSHPHAADGEWRPANMPIPPYARPDASGSSSSVNSTNSQRQRTNSNQSGNSGQNTPPGGSIRSRNGSPAAAGNQQPVSTATAARSSPSGSTSSTSSATPAAPKLPHNRNLSSSSAGSYTASSRPSGLAPSITSPPMSTTSSTPPSSASSTNLRPARPSPLSQGTFTASEKRMSRDDSDLAAMLESTPSAAMIRSGGLKGRLRRALTFNAQQQALKEEEDDDDASIKASALGSSSSKLKPKSAHSINTVVGQSNPGGGVPSPDIDDAESTATVQTKKKSRAASLFNSRLNASTDNISLSSTVSSASVMIRKLGSMGKLARRNSLAGITSLFKDKEKKNKEKEKEEGESADKKGKKKKSAKAEASEASVSHVTAELDRSAGDWGGPEMNGLSPAAKLARQHTLKSNAEAAAKAKAQQEATVAAAAAAAVSSTQPNGYGSGAGVPTWEKNTHTRQGSVSPVKGGGGFRINEDGTRVLVEDDDEDRSDDGHYGVPTQSPGEYNPEGWDDDEDWDGEDDEDVTIRMGIGRVSLDNEYEEPDPWATDIRRSVERTRVPAKGILKHAATYDQKSYMTENVTANRLRSNSYNSHTHQAELGPLARIPSPDPDHIDGLHRHGSHSSGHGSNSTITAAPTIPPLSFEPSAPSPIRATNFDSPRDSIDSTSTVSHVPHPPEKSSLLFSHSNSSAPALSTISSKAPTLTHRSATTPSKRLAFANNLSVYDTFPSSVYDRRSEPATWSRLTPALAQRIKEELNSYKMEEMEVHAASRIHTQFFV</sequence>
<dbReference type="PANTHER" id="PTHR12751:SF18">
    <property type="entry name" value="PHOSPHATASE AND ACTIN REGULATOR 1"/>
    <property type="match status" value="1"/>
</dbReference>
<feature type="region of interest" description="Disordered" evidence="1">
    <location>
        <begin position="447"/>
        <end position="497"/>
    </location>
</feature>
<evidence type="ECO:0008006" key="4">
    <source>
        <dbReference type="Google" id="ProtNLM"/>
    </source>
</evidence>
<feature type="compositionally biased region" description="Low complexity" evidence="1">
    <location>
        <begin position="622"/>
        <end position="647"/>
    </location>
</feature>
<evidence type="ECO:0000256" key="1">
    <source>
        <dbReference type="SAM" id="MobiDB-lite"/>
    </source>
</evidence>
<feature type="compositionally biased region" description="Low complexity" evidence="1">
    <location>
        <begin position="52"/>
        <end position="65"/>
    </location>
</feature>
<name>A0ABQ8V5C8_9AGAR</name>
<feature type="compositionally biased region" description="Basic and acidic residues" evidence="1">
    <location>
        <begin position="683"/>
        <end position="692"/>
    </location>
</feature>
<organism evidence="2 3">
    <name type="scientific">Lentinula lateritia</name>
    <dbReference type="NCBI Taxonomy" id="40482"/>
    <lineage>
        <taxon>Eukaryota</taxon>
        <taxon>Fungi</taxon>
        <taxon>Dikarya</taxon>
        <taxon>Basidiomycota</taxon>
        <taxon>Agaricomycotina</taxon>
        <taxon>Agaricomycetes</taxon>
        <taxon>Agaricomycetidae</taxon>
        <taxon>Agaricales</taxon>
        <taxon>Marasmiineae</taxon>
        <taxon>Omphalotaceae</taxon>
        <taxon>Lentinula</taxon>
    </lineage>
</organism>
<feature type="compositionally biased region" description="Acidic residues" evidence="1">
    <location>
        <begin position="719"/>
        <end position="730"/>
    </location>
</feature>
<dbReference type="Proteomes" id="UP001150217">
    <property type="component" value="Unassembled WGS sequence"/>
</dbReference>
<feature type="compositionally biased region" description="Polar residues" evidence="1">
    <location>
        <begin position="22"/>
        <end position="42"/>
    </location>
</feature>